<name>A0A438GRT4_VITVI</name>
<feature type="region of interest" description="Disordered" evidence="1">
    <location>
        <begin position="1"/>
        <end position="31"/>
    </location>
</feature>
<dbReference type="Proteomes" id="UP000288805">
    <property type="component" value="Unassembled WGS sequence"/>
</dbReference>
<dbReference type="PANTHER" id="PTHR32166:SF123">
    <property type="entry name" value="BED-TYPE DOMAIN-CONTAINING PROTEIN"/>
    <property type="match status" value="1"/>
</dbReference>
<dbReference type="SUPFAM" id="SSF53098">
    <property type="entry name" value="Ribonuclease H-like"/>
    <property type="match status" value="1"/>
</dbReference>
<dbReference type="InterPro" id="IPR008906">
    <property type="entry name" value="HATC_C_dom"/>
</dbReference>
<evidence type="ECO:0000256" key="1">
    <source>
        <dbReference type="SAM" id="MobiDB-lite"/>
    </source>
</evidence>
<dbReference type="GO" id="GO:0046983">
    <property type="term" value="F:protein dimerization activity"/>
    <property type="evidence" value="ECO:0007669"/>
    <property type="project" value="InterPro"/>
</dbReference>
<feature type="domain" description="DUF659" evidence="2">
    <location>
        <begin position="137"/>
        <end position="242"/>
    </location>
</feature>
<evidence type="ECO:0000313" key="4">
    <source>
        <dbReference type="EMBL" id="RVW74892.1"/>
    </source>
</evidence>
<gene>
    <name evidence="4" type="ORF">CK203_054578</name>
</gene>
<evidence type="ECO:0000313" key="5">
    <source>
        <dbReference type="Proteomes" id="UP000288805"/>
    </source>
</evidence>
<dbReference type="Pfam" id="PF04937">
    <property type="entry name" value="DUF659"/>
    <property type="match status" value="1"/>
</dbReference>
<feature type="compositionally biased region" description="Basic and acidic residues" evidence="1">
    <location>
        <begin position="1"/>
        <end position="17"/>
    </location>
</feature>
<dbReference type="InterPro" id="IPR012337">
    <property type="entry name" value="RNaseH-like_sf"/>
</dbReference>
<dbReference type="PANTHER" id="PTHR32166">
    <property type="entry name" value="OSJNBA0013A04.12 PROTEIN"/>
    <property type="match status" value="1"/>
</dbReference>
<reference evidence="4 5" key="1">
    <citation type="journal article" date="2018" name="PLoS Genet.">
        <title>Population sequencing reveals clonal diversity and ancestral inbreeding in the grapevine cultivar Chardonnay.</title>
        <authorList>
            <person name="Roach M.J."/>
            <person name="Johnson D.L."/>
            <person name="Bohlmann J."/>
            <person name="van Vuuren H.J."/>
            <person name="Jones S.J."/>
            <person name="Pretorius I.S."/>
            <person name="Schmidt S.A."/>
            <person name="Borneman A.R."/>
        </authorList>
    </citation>
    <scope>NUCLEOTIDE SEQUENCE [LARGE SCALE GENOMIC DNA]</scope>
    <source>
        <strain evidence="5">cv. Chardonnay</strain>
        <tissue evidence="4">Leaf</tissue>
    </source>
</reference>
<evidence type="ECO:0000259" key="3">
    <source>
        <dbReference type="Pfam" id="PF05699"/>
    </source>
</evidence>
<organism evidence="4 5">
    <name type="scientific">Vitis vinifera</name>
    <name type="common">Grape</name>
    <dbReference type="NCBI Taxonomy" id="29760"/>
    <lineage>
        <taxon>Eukaryota</taxon>
        <taxon>Viridiplantae</taxon>
        <taxon>Streptophyta</taxon>
        <taxon>Embryophyta</taxon>
        <taxon>Tracheophyta</taxon>
        <taxon>Spermatophyta</taxon>
        <taxon>Magnoliopsida</taxon>
        <taxon>eudicotyledons</taxon>
        <taxon>Gunneridae</taxon>
        <taxon>Pentapetalae</taxon>
        <taxon>rosids</taxon>
        <taxon>Vitales</taxon>
        <taxon>Vitaceae</taxon>
        <taxon>Viteae</taxon>
        <taxon>Vitis</taxon>
    </lineage>
</organism>
<accession>A0A438GRT4</accession>
<evidence type="ECO:0000259" key="2">
    <source>
        <dbReference type="Pfam" id="PF04937"/>
    </source>
</evidence>
<sequence length="716" mass="81045">MKQAMKESRRIFEESGQEHQQGGSSSQPSNVRIKRGLTCSFSVREGTSIPPKGIDPYMFPSKQKSIKSLFSTEGVKKVGKAISKFFLFNGIPFNAADSGPYYQSMIDTIAEAGPSIKGPTGYQIGNTYLEEEVQELEPIINFMIYCDRSMIYHSSVDTTNIPKIADYIFSLMDKVVEEVGEENVVQVVTDNEASFKAAGMLLMEKWKHLFWSPCAVHCIDLMLEDIGSMKQIKETLDQAKMITGFIYNSLKVVNSMKVFTKDRDLLRPGITRFATEFISLESLIRCEADLKRMCTTNEWREFNKDRSRKSVRDKVSNLILTNQFWKKVGEVQTIMEPLFKVLKLVDQDKKPTLSIIYEVMDKAKLTIKALVKQWEKYWEVIDRRWEGQLHRHLHATVGLKEVIKILEPDLDRQAKAINEVKLFVEGQGEFGSALTKKAINQSLPAEWWNNYGDEGPHLQKIAVKILSQTCSSSGLSTNEEGRERDVDSRRKGKASRTISSSSSSDDGDNRGSRRGGGTSGGNRGVGGTSEGTGGDGSTGGGYVSQVDPGMSWAQGGENYYATQDTDHGYQPGIWEQRKHLERLTTFPNDDDYSSGHDYHRSNHHRIDEHLQNLGIGSRPYFRGVDDRSYHNFRDRDSSSSTFSRNDFNQFPMMHPEDIQILEHELVTHMDMINLLVAVALLIEVLDTIKLVLISNSLRNHIFLIMDHQANHLTHHI</sequence>
<proteinExistence type="predicted"/>
<dbReference type="InterPro" id="IPR007021">
    <property type="entry name" value="DUF659"/>
</dbReference>
<protein>
    <submittedName>
        <fullName evidence="4">Uncharacterized protein</fullName>
    </submittedName>
</protein>
<feature type="compositionally biased region" description="Gly residues" evidence="1">
    <location>
        <begin position="514"/>
        <end position="542"/>
    </location>
</feature>
<feature type="compositionally biased region" description="Low complexity" evidence="1">
    <location>
        <begin position="18"/>
        <end position="27"/>
    </location>
</feature>
<feature type="region of interest" description="Disordered" evidence="1">
    <location>
        <begin position="472"/>
        <end position="556"/>
    </location>
</feature>
<dbReference type="AlphaFoldDB" id="A0A438GRT4"/>
<feature type="domain" description="HAT C-terminal dimerisation" evidence="3">
    <location>
        <begin position="440"/>
        <end position="476"/>
    </location>
</feature>
<comment type="caution">
    <text evidence="4">The sequence shown here is derived from an EMBL/GenBank/DDBJ whole genome shotgun (WGS) entry which is preliminary data.</text>
</comment>
<feature type="compositionally biased region" description="Basic and acidic residues" evidence="1">
    <location>
        <begin position="479"/>
        <end position="489"/>
    </location>
</feature>
<dbReference type="Pfam" id="PF05699">
    <property type="entry name" value="Dimer_Tnp_hAT"/>
    <property type="match status" value="1"/>
</dbReference>
<dbReference type="EMBL" id="QGNW01000361">
    <property type="protein sequence ID" value="RVW74892.1"/>
    <property type="molecule type" value="Genomic_DNA"/>
</dbReference>